<dbReference type="PROSITE" id="PS51318">
    <property type="entry name" value="TAT"/>
    <property type="match status" value="1"/>
</dbReference>
<dbReference type="RefSeq" id="WP_267930570.1">
    <property type="nucleotide sequence ID" value="NZ_CP113257.1"/>
</dbReference>
<dbReference type="PANTHER" id="PTHR35399">
    <property type="entry name" value="SLR8030 PROTEIN"/>
    <property type="match status" value="1"/>
</dbReference>
<dbReference type="Pfam" id="PF05787">
    <property type="entry name" value="PhoX"/>
    <property type="match status" value="1"/>
</dbReference>
<dbReference type="AlphaFoldDB" id="A0AA47HWC3"/>
<dbReference type="EMBL" id="CP113257">
    <property type="protein sequence ID" value="WAE50638.1"/>
    <property type="molecule type" value="Genomic_DNA"/>
</dbReference>
<gene>
    <name evidence="2" type="ORF">OSV15_13105</name>
</gene>
<evidence type="ECO:0000256" key="1">
    <source>
        <dbReference type="SAM" id="MobiDB-lite"/>
    </source>
</evidence>
<dbReference type="SUPFAM" id="SSF63829">
    <property type="entry name" value="Calcium-dependent phosphotriesterase"/>
    <property type="match status" value="1"/>
</dbReference>
<dbReference type="PANTHER" id="PTHR35399:SF2">
    <property type="entry name" value="DUF839 DOMAIN-CONTAINING PROTEIN"/>
    <property type="match status" value="1"/>
</dbReference>
<dbReference type="InterPro" id="IPR006311">
    <property type="entry name" value="TAT_signal"/>
</dbReference>
<dbReference type="InterPro" id="IPR008557">
    <property type="entry name" value="PhoX"/>
</dbReference>
<feature type="compositionally biased region" description="Polar residues" evidence="1">
    <location>
        <begin position="630"/>
        <end position="641"/>
    </location>
</feature>
<organism evidence="2 3">
    <name type="scientific">Stutzerimonas frequens</name>
    <dbReference type="NCBI Taxonomy" id="2968969"/>
    <lineage>
        <taxon>Bacteria</taxon>
        <taxon>Pseudomonadati</taxon>
        <taxon>Pseudomonadota</taxon>
        <taxon>Gammaproteobacteria</taxon>
        <taxon>Pseudomonadales</taxon>
        <taxon>Pseudomonadaceae</taxon>
        <taxon>Stutzerimonas</taxon>
    </lineage>
</organism>
<evidence type="ECO:0000313" key="2">
    <source>
        <dbReference type="EMBL" id="WAE50638.1"/>
    </source>
</evidence>
<feature type="region of interest" description="Disordered" evidence="1">
    <location>
        <begin position="630"/>
        <end position="650"/>
    </location>
</feature>
<accession>A0AA47HWC3</accession>
<dbReference type="Proteomes" id="UP001164632">
    <property type="component" value="Chromosome"/>
</dbReference>
<sequence>MITENNDILFGNGDELPSNHSTNPHIQDVISLGRRKVLAGGAAVGALAFLGASLPGLAQAAEPMARGIKDVPFRRRTRLPFAPVAVTRADTITVPAGYTATTFIPWGTPITGRYPAWLEDASNNAEDQAEQVGMHHDGMHFFPMNARLGGRQSDHGLLVLNHEYIDAPLLHPNGPTVVDGKRANVDEVRKEINAHGVSVVEIRRGPRGEWSVLPSSRNRRITGATPMRIEGPARGHALMRTRYSPSGTSTRGTLNNCSNGHTPWGTYLTCEENWAGYFASADSELPRELSRYGVRGSGRYGWETVAGDEFERFNATRTAADASSDYRNEPNTFGWIVEIDPFDPTSTPVKHTALGRFAHEGLVFAPVKPGRPVVCYSGDDSQNEYIYKYVSRDRYRPQRSDGRLLDDGTLYVARFNPDGSGDWLALDYDNPDFQRACEAAGIRFADQGEVLVNTRLAADIVGATKMDRPEWGAVHPDTGDVYFTLTNNSSREQAIPSNPRTPNAYGHIIHWREASRDFAGTRFNWDLYLLAGPESDSRSPAGRALDGSNIMASPDGLWFDDEGRLWIQTDMSGSQLRTGPFGNNQMLVSDPRNGETRRFLVGPLGAEVTGITATPDFRTLFVNIQHPGEGSTSKNFTSSWPDGTGRRPRSATVIISREDGKRLM</sequence>
<proteinExistence type="predicted"/>
<evidence type="ECO:0000313" key="3">
    <source>
        <dbReference type="Proteomes" id="UP001164632"/>
    </source>
</evidence>
<name>A0AA47HWC3_9GAMM</name>
<reference evidence="2" key="1">
    <citation type="submission" date="2022-11" db="EMBL/GenBank/DDBJ databases">
        <title>Genomic of Pseudomonas TF18.</title>
        <authorList>
            <person name="Liu T."/>
        </authorList>
    </citation>
    <scope>NUCLEOTIDE SEQUENCE</scope>
    <source>
        <strain evidence="2">TF18</strain>
    </source>
</reference>
<protein>
    <submittedName>
        <fullName evidence="2">PhoX family phosphatase</fullName>
    </submittedName>
</protein>